<evidence type="ECO:0000313" key="2">
    <source>
        <dbReference type="EMBL" id="KAA5258453.1"/>
    </source>
</evidence>
<reference evidence="3 4" key="1">
    <citation type="journal article" date="2019" name="Nat. Med.">
        <title>A library of human gut bacterial isolates paired with longitudinal multiomics data enables mechanistic microbiome research.</title>
        <authorList>
            <person name="Poyet M."/>
            <person name="Groussin M."/>
            <person name="Gibbons S.M."/>
            <person name="Avila-Pacheco J."/>
            <person name="Jiang X."/>
            <person name="Kearney S.M."/>
            <person name="Perrotta A.R."/>
            <person name="Berdy B."/>
            <person name="Zhao S."/>
            <person name="Lieberman T.D."/>
            <person name="Swanson P.K."/>
            <person name="Smith M."/>
            <person name="Roesemann S."/>
            <person name="Alexander J.E."/>
            <person name="Rich S.A."/>
            <person name="Livny J."/>
            <person name="Vlamakis H."/>
            <person name="Clish C."/>
            <person name="Bullock K."/>
            <person name="Deik A."/>
            <person name="Scott J."/>
            <person name="Pierce K.A."/>
            <person name="Xavier R.J."/>
            <person name="Alm E.J."/>
        </authorList>
    </citation>
    <scope>NUCLEOTIDE SEQUENCE [LARGE SCALE GENOMIC DNA]</scope>
    <source>
        <strain evidence="2 4">BIOML-A2</strain>
        <strain evidence="1 3">BIOML-A6</strain>
    </source>
</reference>
<dbReference type="AlphaFoldDB" id="A0A7J4YQC0"/>
<dbReference type="EMBL" id="VWAK01000009">
    <property type="protein sequence ID" value="KAA5230819.1"/>
    <property type="molecule type" value="Genomic_DNA"/>
</dbReference>
<dbReference type="Proteomes" id="UP000440198">
    <property type="component" value="Unassembled WGS sequence"/>
</dbReference>
<evidence type="ECO:0000313" key="3">
    <source>
        <dbReference type="Proteomes" id="UP000421791"/>
    </source>
</evidence>
<dbReference type="RefSeq" id="WP_032839100.1">
    <property type="nucleotide sequence ID" value="NZ_JADOZO010000235.1"/>
</dbReference>
<name>A0A7J4YQC0_9BACE</name>
<organism evidence="1 3">
    <name type="scientific">Bacteroides finegoldii</name>
    <dbReference type="NCBI Taxonomy" id="338188"/>
    <lineage>
        <taxon>Bacteria</taxon>
        <taxon>Pseudomonadati</taxon>
        <taxon>Bacteroidota</taxon>
        <taxon>Bacteroidia</taxon>
        <taxon>Bacteroidales</taxon>
        <taxon>Bacteroidaceae</taxon>
        <taxon>Bacteroides</taxon>
    </lineage>
</organism>
<evidence type="ECO:0000313" key="1">
    <source>
        <dbReference type="EMBL" id="KAA5230819.1"/>
    </source>
</evidence>
<keyword evidence="4" id="KW-1185">Reference proteome</keyword>
<dbReference type="Proteomes" id="UP000421791">
    <property type="component" value="Unassembled WGS sequence"/>
</dbReference>
<evidence type="ECO:0000313" key="4">
    <source>
        <dbReference type="Proteomes" id="UP000440198"/>
    </source>
</evidence>
<comment type="caution">
    <text evidence="1">The sequence shown here is derived from an EMBL/GenBank/DDBJ whole genome shotgun (WGS) entry which is preliminary data.</text>
</comment>
<dbReference type="GeneID" id="92989981"/>
<accession>A0A7J4YQC0</accession>
<sequence>MEFTIQKILEFHDLFPKEKDLDVRTILKKYSREYIVRCCHVLCNNYSNSAFIPDNNNTFFSEVSKKHIPGLNEKISKYLNTTGQDRVCYCTVKTALELMRVAFSIPVQEYKNEGQKEDFEYDLFRSVLMLNENLMAFSHAGQLDLATLLFANYYVQNDIINQNQSDTFVRQIIHYKKLVDFLENHPKCANAYEVFMQKMGINSMDEYSKTWMSLVSLSMGYLKSGVKACPIFDYNQLKDEDHLISKSVLDNLCIDITATIPYDAEDAESRDNNVDYRTFRSHPLVRVDSGKYLIYSLHLLLERLYSSLFFDIKDGFKNAFAFYNKEFVERRLFQPAALAALSKHTSFFWPTKHDVEELNAPTEIDGQPDFYVREDYNIILFECKAIRIKGEVKDKSDITELLDLLKQKLYQSTKNTDKSRKEKKKPEDLGVKQLGNQMKLIDDDDFELDKNIPDEVAYYPVLVLEDTHLVIPGISGIINSWYKDLIDKELPNQMCHPLVVMSINTLIWHRQAFARFGFHTIFDNYYSKAAKYEKDGIHWSFNPFSDFDTFMMEHYKISKLERQKMFNESLNALGLKKKITSVN</sequence>
<proteinExistence type="predicted"/>
<dbReference type="EMBL" id="VWAG01000009">
    <property type="protein sequence ID" value="KAA5258453.1"/>
    <property type="molecule type" value="Genomic_DNA"/>
</dbReference>
<gene>
    <name evidence="2" type="ORF">F2Z09_07000</name>
    <name evidence="1" type="ORF">F2Z22_07935</name>
</gene>
<protein>
    <submittedName>
        <fullName evidence="1">Uncharacterized protein</fullName>
    </submittedName>
</protein>